<gene>
    <name evidence="8" type="primary">mleN_1</name>
    <name evidence="8" type="ORF">NCTC4822_02570</name>
</gene>
<keyword evidence="3 6" id="KW-0812">Transmembrane</keyword>
<evidence type="ECO:0000256" key="2">
    <source>
        <dbReference type="ARBA" id="ARBA00022475"/>
    </source>
</evidence>
<reference evidence="8 9" key="1">
    <citation type="submission" date="2018-06" db="EMBL/GenBank/DDBJ databases">
        <authorList>
            <consortium name="Pathogen Informatics"/>
            <person name="Doyle S."/>
        </authorList>
    </citation>
    <scope>NUCLEOTIDE SEQUENCE [LARGE SCALE GENOMIC DNA]</scope>
    <source>
        <strain evidence="9">ATCC 11859 / DSM 33 / NCIB 8841 / NCTC 4822</strain>
    </source>
</reference>
<feature type="transmembrane region" description="Helical" evidence="6">
    <location>
        <begin position="266"/>
        <end position="286"/>
    </location>
</feature>
<keyword evidence="2" id="KW-1003">Cell membrane</keyword>
<evidence type="ECO:0000313" key="9">
    <source>
        <dbReference type="Proteomes" id="UP000254519"/>
    </source>
</evidence>
<sequence length="535" mass="57341">MIGTWVSIIPPILAIVMVLLTRRVLLSLGTGIVAGALIVAAFSPTQIFIELWESITVSFWDWGSSAINSDNINIMLFILLLGVITAFVSLSGGSRAFAEWAIRHVKTKRGAKLLTVALGIAIFVDDYFNSLAVGQISRPITDRHKISRAKLAYFIDSTSAPICVVSPISSWGAYLIGLLGIMFSGAAAISYSPLSAFLLMAPMNFYVVTTLALVFFFAWTNVDFFEMKRHEDRAESKGQLYDPNKEIPGQLKEDFPVHAYGKVRDLVAPIVTLIVVTLLMMVWTGYQASVADGIAVSIWSIFENTNVPYSLVIGGLSGAGLAAILYSLQFKNNETANTLLMRQAFTSGVKAMMPAVLILILAWGLTDLIDKLDTGVYLSNVVMQANIPVAFLPAIMFVLAGLMAFSTGTSWGSFGILLPIAGKIMLDASPEMLLPALAAVLAGAVFGDHCSPISDTTILSSTGAGCNHMDHVATQLPYALMSAGITVIGYVVLGVTGSIWLGLLSVIVVLIVLFSVWTMRSKAGKVALGHSKQSI</sequence>
<feature type="transmembrane region" description="Helical" evidence="6">
    <location>
        <begin position="476"/>
        <end position="493"/>
    </location>
</feature>
<proteinExistence type="predicted"/>
<dbReference type="OrthoDB" id="9762978at2"/>
<evidence type="ECO:0000256" key="5">
    <source>
        <dbReference type="ARBA" id="ARBA00023136"/>
    </source>
</evidence>
<keyword evidence="4 6" id="KW-1133">Transmembrane helix</keyword>
<dbReference type="RefSeq" id="WP_115362714.1">
    <property type="nucleotide sequence ID" value="NZ_CP038012.1"/>
</dbReference>
<feature type="transmembrane region" description="Helical" evidence="6">
    <location>
        <begin position="32"/>
        <end position="52"/>
    </location>
</feature>
<keyword evidence="5 6" id="KW-0472">Membrane</keyword>
<dbReference type="Pfam" id="PF03553">
    <property type="entry name" value="Na_H_antiporter"/>
    <property type="match status" value="1"/>
</dbReference>
<dbReference type="GO" id="GO:0005886">
    <property type="term" value="C:plasma membrane"/>
    <property type="evidence" value="ECO:0007669"/>
    <property type="project" value="UniProtKB-SubCell"/>
</dbReference>
<feature type="transmembrane region" description="Helical" evidence="6">
    <location>
        <begin position="197"/>
        <end position="219"/>
    </location>
</feature>
<comment type="subcellular location">
    <subcellularLocation>
        <location evidence="1">Cell membrane</location>
        <topology evidence="1">Multi-pass membrane protein</topology>
    </subcellularLocation>
</comment>
<feature type="transmembrane region" description="Helical" evidence="6">
    <location>
        <begin position="348"/>
        <end position="365"/>
    </location>
</feature>
<feature type="transmembrane region" description="Helical" evidence="6">
    <location>
        <begin position="306"/>
        <end position="328"/>
    </location>
</feature>
<feature type="transmembrane region" description="Helical" evidence="6">
    <location>
        <begin position="72"/>
        <end position="98"/>
    </location>
</feature>
<accession>A0A380C878</accession>
<organism evidence="8 9">
    <name type="scientific">Sporosarcina pasteurii</name>
    <name type="common">Bacillus pasteurii</name>
    <dbReference type="NCBI Taxonomy" id="1474"/>
    <lineage>
        <taxon>Bacteria</taxon>
        <taxon>Bacillati</taxon>
        <taxon>Bacillota</taxon>
        <taxon>Bacilli</taxon>
        <taxon>Bacillales</taxon>
        <taxon>Caryophanaceae</taxon>
        <taxon>Sporosarcina</taxon>
    </lineage>
</organism>
<evidence type="ECO:0000256" key="6">
    <source>
        <dbReference type="SAM" id="Phobius"/>
    </source>
</evidence>
<feature type="transmembrane region" description="Helical" evidence="6">
    <location>
        <begin position="171"/>
        <end position="191"/>
    </location>
</feature>
<evidence type="ECO:0000313" key="8">
    <source>
        <dbReference type="EMBL" id="SUJ15221.1"/>
    </source>
</evidence>
<feature type="transmembrane region" description="Helical" evidence="6">
    <location>
        <begin position="6"/>
        <end position="25"/>
    </location>
</feature>
<dbReference type="Proteomes" id="UP000254519">
    <property type="component" value="Unassembled WGS sequence"/>
</dbReference>
<name>A0A380C878_SPOPA</name>
<keyword evidence="9" id="KW-1185">Reference proteome</keyword>
<dbReference type="PANTHER" id="PTHR43478:SF1">
    <property type="entry name" value="NA+_H+ ANTIPORTER NHAC-LIKE C-TERMINAL DOMAIN-CONTAINING PROTEIN"/>
    <property type="match status" value="1"/>
</dbReference>
<evidence type="ECO:0000256" key="4">
    <source>
        <dbReference type="ARBA" id="ARBA00022989"/>
    </source>
</evidence>
<feature type="domain" description="Na+/H+ antiporter NhaC-like C-terminal" evidence="7">
    <location>
        <begin position="162"/>
        <end position="495"/>
    </location>
</feature>
<dbReference type="AlphaFoldDB" id="A0A380C878"/>
<feature type="transmembrane region" description="Helical" evidence="6">
    <location>
        <begin position="385"/>
        <end position="405"/>
    </location>
</feature>
<evidence type="ECO:0000256" key="3">
    <source>
        <dbReference type="ARBA" id="ARBA00022692"/>
    </source>
</evidence>
<evidence type="ECO:0000256" key="1">
    <source>
        <dbReference type="ARBA" id="ARBA00004651"/>
    </source>
</evidence>
<dbReference type="PANTHER" id="PTHR43478">
    <property type="entry name" value="NA+/H+ ANTIPORTER-RELATED"/>
    <property type="match status" value="1"/>
</dbReference>
<evidence type="ECO:0000259" key="7">
    <source>
        <dbReference type="Pfam" id="PF03553"/>
    </source>
</evidence>
<feature type="transmembrane region" description="Helical" evidence="6">
    <location>
        <begin position="499"/>
        <end position="517"/>
    </location>
</feature>
<dbReference type="EMBL" id="UGYZ01000002">
    <property type="protein sequence ID" value="SUJ15221.1"/>
    <property type="molecule type" value="Genomic_DNA"/>
</dbReference>
<dbReference type="InterPro" id="IPR018461">
    <property type="entry name" value="Na/H_Antiport_NhaC-like_C"/>
</dbReference>
<protein>
    <submittedName>
        <fullName evidence="8">Malate-2H(+)/Na(+)-lactate antiporter</fullName>
    </submittedName>
</protein>